<feature type="domain" description="AMP-dependent synthetase/ligase" evidence="2">
    <location>
        <begin position="13"/>
        <end position="253"/>
    </location>
</feature>
<accession>A0AAN9EN31</accession>
<sequence>MFIKSFWDIVPAEVGDRFLSMLPPWHAYERASEYFIFSCGAEQVYTTVRKLKNDLAHYQPHYLISVPLVYETLYSGIQKQISTSSLVRKLVALTFIRISLAFMECKRIYEGKCLTKHQKQPSYVYSMLDWLWASIIAAILFPAHMLARKLVYRKIHSAIGISKAGISGGGSLSSHVDKFFEAIDVKVQNGYGLTETSPVVAARRLKYNVIGSVGHPLKHTEFKVVDSETGEVLPPGSKGILKVRGPQLMKGYYKNPSATNKVIDGDGWLNTGDIGWIVPNHPTGRSRNSGGVIVIEGRAKDTIVLSTGENVEPAQLEEAAMKSSLIQQIVVIGQDKRRVGAVIVPNKEEVLRAARELSIVDSDSSDVSQEKVTSLIYRELKTWTSEYPFQIGPILLVNDPFTIDNGLMTPTMKIRRDRVVAQYEDQIENLYK</sequence>
<evidence type="ECO:0000313" key="4">
    <source>
        <dbReference type="Proteomes" id="UP001372338"/>
    </source>
</evidence>
<dbReference type="InterPro" id="IPR042099">
    <property type="entry name" value="ANL_N_sf"/>
</dbReference>
<proteinExistence type="predicted"/>
<keyword evidence="4" id="KW-1185">Reference proteome</keyword>
<reference evidence="3 4" key="1">
    <citation type="submission" date="2024-01" db="EMBL/GenBank/DDBJ databases">
        <title>The genomes of 5 underutilized Papilionoideae crops provide insights into root nodulation and disease resistanc.</title>
        <authorList>
            <person name="Yuan L."/>
        </authorList>
    </citation>
    <scope>NUCLEOTIDE SEQUENCE [LARGE SCALE GENOMIC DNA]</scope>
    <source>
        <strain evidence="3">ZHUSHIDOU_FW_LH</strain>
        <tissue evidence="3">Leaf</tissue>
    </source>
</reference>
<dbReference type="GO" id="GO:0009507">
    <property type="term" value="C:chloroplast"/>
    <property type="evidence" value="ECO:0007669"/>
    <property type="project" value="TreeGrafter"/>
</dbReference>
<dbReference type="Pfam" id="PF23562">
    <property type="entry name" value="AMP-binding_C_3"/>
    <property type="match status" value="1"/>
</dbReference>
<feature type="transmembrane region" description="Helical" evidence="1">
    <location>
        <begin position="123"/>
        <end position="147"/>
    </location>
</feature>
<dbReference type="EMBL" id="JAYWIO010000005">
    <property type="protein sequence ID" value="KAK7260286.1"/>
    <property type="molecule type" value="Genomic_DNA"/>
</dbReference>
<dbReference type="GO" id="GO:0030497">
    <property type="term" value="P:fatty acid elongation"/>
    <property type="evidence" value="ECO:0007669"/>
    <property type="project" value="TreeGrafter"/>
</dbReference>
<dbReference type="Pfam" id="PF00501">
    <property type="entry name" value="AMP-binding"/>
    <property type="match status" value="1"/>
</dbReference>
<dbReference type="AlphaFoldDB" id="A0AAN9EN31"/>
<keyword evidence="1" id="KW-1133">Transmembrane helix</keyword>
<gene>
    <name evidence="3" type="ORF">RIF29_26214</name>
</gene>
<dbReference type="Gene3D" id="3.40.50.12780">
    <property type="entry name" value="N-terminal domain of ligase-like"/>
    <property type="match status" value="1"/>
</dbReference>
<name>A0AAN9EN31_CROPI</name>
<keyword evidence="1" id="KW-0472">Membrane</keyword>
<evidence type="ECO:0000256" key="1">
    <source>
        <dbReference type="SAM" id="Phobius"/>
    </source>
</evidence>
<protein>
    <recommendedName>
        <fullName evidence="2">AMP-dependent synthetase/ligase domain-containing protein</fullName>
    </recommendedName>
</protein>
<dbReference type="GO" id="GO:0008922">
    <property type="term" value="F:long-chain fatty acid [acyl-carrier-protein] ligase activity"/>
    <property type="evidence" value="ECO:0007669"/>
    <property type="project" value="TreeGrafter"/>
</dbReference>
<dbReference type="SUPFAM" id="SSF56801">
    <property type="entry name" value="Acetyl-CoA synthetase-like"/>
    <property type="match status" value="1"/>
</dbReference>
<evidence type="ECO:0000313" key="3">
    <source>
        <dbReference type="EMBL" id="KAK7260286.1"/>
    </source>
</evidence>
<evidence type="ECO:0000259" key="2">
    <source>
        <dbReference type="Pfam" id="PF00501"/>
    </source>
</evidence>
<dbReference type="InterPro" id="IPR045851">
    <property type="entry name" value="AMP-bd_C_sf"/>
</dbReference>
<dbReference type="Proteomes" id="UP001372338">
    <property type="component" value="Unassembled WGS sequence"/>
</dbReference>
<dbReference type="PANTHER" id="PTHR43813:SF4">
    <property type="entry name" value="LONG-CHAIN-FATTY-ACID COA LIGASE (AMP-FORMING)"/>
    <property type="match status" value="1"/>
</dbReference>
<dbReference type="InterPro" id="IPR052987">
    <property type="entry name" value="Chloroplast_AMP-bd_Enzymes"/>
</dbReference>
<dbReference type="Gene3D" id="3.30.300.30">
    <property type="match status" value="1"/>
</dbReference>
<organism evidence="3 4">
    <name type="scientific">Crotalaria pallida</name>
    <name type="common">Smooth rattlebox</name>
    <name type="synonym">Crotalaria striata</name>
    <dbReference type="NCBI Taxonomy" id="3830"/>
    <lineage>
        <taxon>Eukaryota</taxon>
        <taxon>Viridiplantae</taxon>
        <taxon>Streptophyta</taxon>
        <taxon>Embryophyta</taxon>
        <taxon>Tracheophyta</taxon>
        <taxon>Spermatophyta</taxon>
        <taxon>Magnoliopsida</taxon>
        <taxon>eudicotyledons</taxon>
        <taxon>Gunneridae</taxon>
        <taxon>Pentapetalae</taxon>
        <taxon>rosids</taxon>
        <taxon>fabids</taxon>
        <taxon>Fabales</taxon>
        <taxon>Fabaceae</taxon>
        <taxon>Papilionoideae</taxon>
        <taxon>50 kb inversion clade</taxon>
        <taxon>genistoids sensu lato</taxon>
        <taxon>core genistoids</taxon>
        <taxon>Crotalarieae</taxon>
        <taxon>Crotalaria</taxon>
    </lineage>
</organism>
<dbReference type="PANTHER" id="PTHR43813">
    <property type="entry name" value="ACYL-ACTIVATING ENZYME 16, CHLOROPLASTIC-RELATED"/>
    <property type="match status" value="1"/>
</dbReference>
<keyword evidence="1" id="KW-0812">Transmembrane</keyword>
<dbReference type="InterPro" id="IPR000873">
    <property type="entry name" value="AMP-dep_synth/lig_dom"/>
</dbReference>
<comment type="caution">
    <text evidence="3">The sequence shown here is derived from an EMBL/GenBank/DDBJ whole genome shotgun (WGS) entry which is preliminary data.</text>
</comment>